<feature type="transmembrane region" description="Helical" evidence="1">
    <location>
        <begin position="451"/>
        <end position="471"/>
    </location>
</feature>
<keyword evidence="1" id="KW-1133">Transmembrane helix</keyword>
<feature type="transmembrane region" description="Helical" evidence="1">
    <location>
        <begin position="531"/>
        <end position="555"/>
    </location>
</feature>
<evidence type="ECO:0000313" key="3">
    <source>
        <dbReference type="Proteomes" id="UP000294545"/>
    </source>
</evidence>
<feature type="transmembrane region" description="Helical" evidence="1">
    <location>
        <begin position="925"/>
        <end position="950"/>
    </location>
</feature>
<evidence type="ECO:0000256" key="1">
    <source>
        <dbReference type="SAM" id="Phobius"/>
    </source>
</evidence>
<dbReference type="SUPFAM" id="SSF82866">
    <property type="entry name" value="Multidrug efflux transporter AcrB transmembrane domain"/>
    <property type="match status" value="2"/>
</dbReference>
<dbReference type="PRINTS" id="PR00702">
    <property type="entry name" value="ACRIFLAVINRP"/>
</dbReference>
<feature type="transmembrane region" description="Helical" evidence="1">
    <location>
        <begin position="406"/>
        <end position="431"/>
    </location>
</feature>
<dbReference type="Gene3D" id="1.20.1640.10">
    <property type="entry name" value="Multidrug efflux transporter AcrB transmembrane domain"/>
    <property type="match status" value="3"/>
</dbReference>
<feature type="transmembrane region" description="Helical" evidence="1">
    <location>
        <begin position="1002"/>
        <end position="1025"/>
    </location>
</feature>
<dbReference type="InterPro" id="IPR027463">
    <property type="entry name" value="AcrB_DN_DC_subdom"/>
</dbReference>
<keyword evidence="3" id="KW-1185">Reference proteome</keyword>
<evidence type="ECO:0000313" key="2">
    <source>
        <dbReference type="EMBL" id="TCK93235.1"/>
    </source>
</evidence>
<gene>
    <name evidence="2" type="ORF">EDC19_1426</name>
</gene>
<sequence length="1034" mass="114268">MLSRFSVKKPYTVIVSIIFVLILGFVSFVNMSTELLPNINLPYAVINTTYIGGSPEEVEMYVTRPIEQRMASIGNVQNINSTSRENFSSITLEFNEKVTMDSAIIEIRENLDMIRNNFPENVSNPSIMKLNPDMMPIMILSVALNNENISDSSPFIESTLIPDLESVEGVASISATGLLENEIEVIINPDNVQEINHAISEAFGNLRPFTDDPLIEITPELISTILKGQNFSMPIGYFSNNGTEYLLRIGEDIKDIEELKNLTIIKPPIPNFDAITLSDVADIQIKDMTKDHYSKVNGNDAVILQIQKQGVYATTDITKNIDAKIKDIQKNNENVEIVTLMNQGEYIGLVVDSITINLIFGGLLAILILFIFLKDVRPTFIVAFSIPISVVTAFVIMYFSGITLNLISMGGLALGVGMLVDNSIVVIENIYRMRTEGKTSKEAAIKGTNQVSGAILSSTLTTISVFLPIVFTQGLTRQLFTDMGLTITYSLIASLLIALTFVPMFASNLFKKETKKEMNFLSNTKNIYTKLLNLSIRYKFIVIFLVVFLFAISILGSNRIGSELFPPSDSGQLSATLNMPKGSSFEETISTAEDFLNILSYIKEIETLGASIDGNMTSLFSRGTASNKETVNINILLKKERDKSTSEVRQLIRETTRSLKADITIREVDMNMSSISGSPVSIDIFGRDFDTLTSITRDITHKITAINGIAELSTPLDDTSKELKIVVNKDKSIEKGFTIGQIHMKLLERLSEPSSSTTVAFDHKTYDIIIKETLETSSVTASDLENITIGYFNEMPVKLNEIATLKESEGFSSINRLNQQRYMSITGQLEEGYNVGLVNQEIANIVDDYLLPQGYTIALSGENEMITESFNDLYIMLLLGVAFIYLIMVSQFQSLLSPFIVMFTIPLAFTGGFFALIVTNTPMSIISLIGLIILTGIVVNNGIVFIDYINKLRTKGLSKNDAIIKAGNDRLRPIMMTALTTIIALSTLSLGTGQGTEMIQPMAITAIGGLIYSTLLTLIFIPVLYDIFHKNTTS</sequence>
<feature type="transmembrane region" description="Helical" evidence="1">
    <location>
        <begin position="899"/>
        <end position="919"/>
    </location>
</feature>
<organism evidence="2 3">
    <name type="scientific">Natranaerovirga hydrolytica</name>
    <dbReference type="NCBI Taxonomy" id="680378"/>
    <lineage>
        <taxon>Bacteria</taxon>
        <taxon>Bacillati</taxon>
        <taxon>Bacillota</taxon>
        <taxon>Clostridia</taxon>
        <taxon>Lachnospirales</taxon>
        <taxon>Natranaerovirgaceae</taxon>
        <taxon>Natranaerovirga</taxon>
    </lineage>
</organism>
<feature type="transmembrane region" description="Helical" evidence="1">
    <location>
        <begin position="346"/>
        <end position="373"/>
    </location>
</feature>
<keyword evidence="1" id="KW-0812">Transmembrane</keyword>
<dbReference type="SUPFAM" id="SSF82693">
    <property type="entry name" value="Multidrug efflux transporter AcrB pore domain, PN1, PN2, PC1 and PC2 subdomains"/>
    <property type="match status" value="2"/>
</dbReference>
<dbReference type="AlphaFoldDB" id="A0A4R1ML61"/>
<accession>A0A4R1ML61</accession>
<name>A0A4R1ML61_9FIRM</name>
<dbReference type="EMBL" id="SMGQ01000012">
    <property type="protein sequence ID" value="TCK93235.1"/>
    <property type="molecule type" value="Genomic_DNA"/>
</dbReference>
<dbReference type="GO" id="GO:0005886">
    <property type="term" value="C:plasma membrane"/>
    <property type="evidence" value="ECO:0007669"/>
    <property type="project" value="TreeGrafter"/>
</dbReference>
<dbReference type="OrthoDB" id="9757876at2"/>
<proteinExistence type="predicted"/>
<protein>
    <submittedName>
        <fullName evidence="2">Multidrug efflux pump subunit AcrB</fullName>
    </submittedName>
</protein>
<comment type="caution">
    <text evidence="2">The sequence shown here is derived from an EMBL/GenBank/DDBJ whole genome shotgun (WGS) entry which is preliminary data.</text>
</comment>
<dbReference type="PANTHER" id="PTHR32063">
    <property type="match status" value="1"/>
</dbReference>
<reference evidence="2 3" key="1">
    <citation type="submission" date="2019-03" db="EMBL/GenBank/DDBJ databases">
        <title>Genomic Encyclopedia of Type Strains, Phase IV (KMG-IV): sequencing the most valuable type-strain genomes for metagenomic binning, comparative biology and taxonomic classification.</title>
        <authorList>
            <person name="Goeker M."/>
        </authorList>
    </citation>
    <scope>NUCLEOTIDE SEQUENCE [LARGE SCALE GENOMIC DNA]</scope>
    <source>
        <strain evidence="2 3">DSM 24176</strain>
    </source>
</reference>
<feature type="transmembrane region" description="Helical" evidence="1">
    <location>
        <begin position="12"/>
        <end position="31"/>
    </location>
</feature>
<dbReference type="RefSeq" id="WP_132282152.1">
    <property type="nucleotide sequence ID" value="NZ_SMGQ01000012.1"/>
</dbReference>
<feature type="transmembrane region" description="Helical" evidence="1">
    <location>
        <begin position="873"/>
        <end position="892"/>
    </location>
</feature>
<dbReference type="SUPFAM" id="SSF82714">
    <property type="entry name" value="Multidrug efflux transporter AcrB TolC docking domain, DN and DC subdomains"/>
    <property type="match status" value="1"/>
</dbReference>
<dbReference type="GO" id="GO:0042910">
    <property type="term" value="F:xenobiotic transmembrane transporter activity"/>
    <property type="evidence" value="ECO:0007669"/>
    <property type="project" value="TreeGrafter"/>
</dbReference>
<keyword evidence="1" id="KW-0472">Membrane</keyword>
<feature type="transmembrane region" description="Helical" evidence="1">
    <location>
        <begin position="491"/>
        <end position="510"/>
    </location>
</feature>
<dbReference type="Pfam" id="PF00873">
    <property type="entry name" value="ACR_tran"/>
    <property type="match status" value="1"/>
</dbReference>
<feature type="transmembrane region" description="Helical" evidence="1">
    <location>
        <begin position="971"/>
        <end position="990"/>
    </location>
</feature>
<dbReference type="PANTHER" id="PTHR32063:SF0">
    <property type="entry name" value="SWARMING MOTILITY PROTEIN SWRC"/>
    <property type="match status" value="1"/>
</dbReference>
<dbReference type="Gene3D" id="3.30.2090.10">
    <property type="entry name" value="Multidrug efflux transporter AcrB TolC docking domain, DN and DC subdomains"/>
    <property type="match status" value="3"/>
</dbReference>
<dbReference type="Gene3D" id="3.30.70.1320">
    <property type="entry name" value="Multidrug efflux transporter AcrB pore domain like"/>
    <property type="match status" value="2"/>
</dbReference>
<dbReference type="Proteomes" id="UP000294545">
    <property type="component" value="Unassembled WGS sequence"/>
</dbReference>
<dbReference type="InterPro" id="IPR001036">
    <property type="entry name" value="Acrflvin-R"/>
</dbReference>
<feature type="transmembrane region" description="Helical" evidence="1">
    <location>
        <begin position="380"/>
        <end position="400"/>
    </location>
</feature>
<dbReference type="Gene3D" id="3.30.70.1430">
    <property type="entry name" value="Multidrug efflux transporter AcrB pore domain"/>
    <property type="match status" value="2"/>
</dbReference>
<dbReference type="Gene3D" id="3.30.70.1440">
    <property type="entry name" value="Multidrug efflux transporter AcrB pore domain"/>
    <property type="match status" value="1"/>
</dbReference>